<evidence type="ECO:0000313" key="2">
    <source>
        <dbReference type="EMBL" id="MBP1040567.1"/>
    </source>
</evidence>
<accession>A0A940P336</accession>
<name>A0A940P336_9ENTE</name>
<feature type="domain" description="N-acetyltransferase" evidence="1">
    <location>
        <begin position="2"/>
        <end position="131"/>
    </location>
</feature>
<gene>
    <name evidence="2" type="ORF">I6N95_06100</name>
</gene>
<keyword evidence="3" id="KW-1185">Reference proteome</keyword>
<dbReference type="GO" id="GO:0016747">
    <property type="term" value="F:acyltransferase activity, transferring groups other than amino-acyl groups"/>
    <property type="evidence" value="ECO:0007669"/>
    <property type="project" value="InterPro"/>
</dbReference>
<evidence type="ECO:0000313" key="3">
    <source>
        <dbReference type="Proteomes" id="UP000674938"/>
    </source>
</evidence>
<sequence length="161" mass="18255">MTNEDISNLERILKDAETMYAYEASFTDSQVLSWLQWNMASYRTHGFGLWAAIDKGTSQFVGQCGIVFSEVEGEALLEVGYLINKNFWGQGYAREASGLCVAYARDTLKAPKIASIIRDTNLASRRVAEYNQMEIVHEYDKDYSGVAVRHLVYSINFVEKL</sequence>
<protein>
    <submittedName>
        <fullName evidence="2">GNAT family N-acetyltransferase</fullName>
    </submittedName>
</protein>
<dbReference type="EMBL" id="JAEEGA010000003">
    <property type="protein sequence ID" value="MBP1040567.1"/>
    <property type="molecule type" value="Genomic_DNA"/>
</dbReference>
<dbReference type="PANTHER" id="PTHR43792:SF1">
    <property type="entry name" value="N-ACETYLTRANSFERASE DOMAIN-CONTAINING PROTEIN"/>
    <property type="match status" value="1"/>
</dbReference>
<evidence type="ECO:0000259" key="1">
    <source>
        <dbReference type="Pfam" id="PF13302"/>
    </source>
</evidence>
<comment type="caution">
    <text evidence="2">The sequence shown here is derived from an EMBL/GenBank/DDBJ whole genome shotgun (WGS) entry which is preliminary data.</text>
</comment>
<dbReference type="AlphaFoldDB" id="A0A940P336"/>
<dbReference type="SUPFAM" id="SSF55729">
    <property type="entry name" value="Acyl-CoA N-acyltransferases (Nat)"/>
    <property type="match status" value="1"/>
</dbReference>
<dbReference type="InterPro" id="IPR000182">
    <property type="entry name" value="GNAT_dom"/>
</dbReference>
<dbReference type="Proteomes" id="UP000674938">
    <property type="component" value="Unassembled WGS sequence"/>
</dbReference>
<reference evidence="2" key="1">
    <citation type="submission" date="2020-12" db="EMBL/GenBank/DDBJ databases">
        <title>Vagococcus allomyrinae sp. nov. and Enterococcus lavae sp. nov., isolated from the larvae of Allomyrina dichotoma.</title>
        <authorList>
            <person name="Lee S.D."/>
        </authorList>
    </citation>
    <scope>NUCLEOTIDE SEQUENCE</scope>
    <source>
        <strain evidence="2">BWB3-3</strain>
    </source>
</reference>
<dbReference type="Pfam" id="PF13302">
    <property type="entry name" value="Acetyltransf_3"/>
    <property type="match status" value="1"/>
</dbReference>
<dbReference type="Gene3D" id="3.40.630.30">
    <property type="match status" value="1"/>
</dbReference>
<proteinExistence type="predicted"/>
<dbReference type="PANTHER" id="PTHR43792">
    <property type="entry name" value="GNAT FAMILY, PUTATIVE (AFU_ORTHOLOGUE AFUA_3G00765)-RELATED-RELATED"/>
    <property type="match status" value="1"/>
</dbReference>
<organism evidence="2 3">
    <name type="scientific">Vagococcus allomyrinae</name>
    <dbReference type="NCBI Taxonomy" id="2794353"/>
    <lineage>
        <taxon>Bacteria</taxon>
        <taxon>Bacillati</taxon>
        <taxon>Bacillota</taxon>
        <taxon>Bacilli</taxon>
        <taxon>Lactobacillales</taxon>
        <taxon>Enterococcaceae</taxon>
        <taxon>Vagococcus</taxon>
    </lineage>
</organism>
<dbReference type="InterPro" id="IPR051531">
    <property type="entry name" value="N-acetyltransferase"/>
</dbReference>
<dbReference type="InterPro" id="IPR016181">
    <property type="entry name" value="Acyl_CoA_acyltransferase"/>
</dbReference>